<keyword evidence="2" id="KW-1133">Transmembrane helix</keyword>
<accession>A0ABM4FZW4</accession>
<evidence type="ECO:0000313" key="3">
    <source>
        <dbReference type="Proteomes" id="UP001652627"/>
    </source>
</evidence>
<feature type="compositionally biased region" description="Low complexity" evidence="1">
    <location>
        <begin position="19"/>
        <end position="29"/>
    </location>
</feature>
<feature type="transmembrane region" description="Helical" evidence="2">
    <location>
        <begin position="125"/>
        <end position="148"/>
    </location>
</feature>
<evidence type="ECO:0000256" key="2">
    <source>
        <dbReference type="SAM" id="Phobius"/>
    </source>
</evidence>
<dbReference type="Proteomes" id="UP001652627">
    <property type="component" value="Chromosome 35"/>
</dbReference>
<evidence type="ECO:0000313" key="4">
    <source>
        <dbReference type="RefSeq" id="XP_067170490.1"/>
    </source>
</evidence>
<evidence type="ECO:0000256" key="1">
    <source>
        <dbReference type="SAM" id="MobiDB-lite"/>
    </source>
</evidence>
<dbReference type="GeneID" id="136994950"/>
<keyword evidence="2" id="KW-0472">Membrane</keyword>
<feature type="transmembrane region" description="Helical" evidence="2">
    <location>
        <begin position="65"/>
        <end position="83"/>
    </location>
</feature>
<feature type="region of interest" description="Disordered" evidence="1">
    <location>
        <begin position="19"/>
        <end position="43"/>
    </location>
</feature>
<sequence length="167" mass="17480">MAWWGRAVGRAAAGLLRGAAGQRPGRGPRYSLGRGSAPPPPAATELEKADAWLLRKAHEGGFLSWFRNGLLATGIGVIAYVQSDTGRDAAYGFFLLGGACVAQGSASSLLSLLRLRRAMMLPAAAAAARALALALPALLWLCALSLYVGRLEVELVTDERPDGRPGQ</sequence>
<dbReference type="InterPro" id="IPR026801">
    <property type="entry name" value="TMEM160"/>
</dbReference>
<protein>
    <submittedName>
        <fullName evidence="4">Transmembrane protein 160</fullName>
    </submittedName>
</protein>
<dbReference type="PANTHER" id="PTHR16236">
    <property type="entry name" value="TRANSMEMBRANE PROTEIN 160"/>
    <property type="match status" value="1"/>
</dbReference>
<gene>
    <name evidence="4" type="primary">TMEM160</name>
</gene>
<organism evidence="3 4">
    <name type="scientific">Apteryx mantelli</name>
    <name type="common">North Island brown kiwi</name>
    <dbReference type="NCBI Taxonomy" id="2696672"/>
    <lineage>
        <taxon>Eukaryota</taxon>
        <taxon>Metazoa</taxon>
        <taxon>Chordata</taxon>
        <taxon>Craniata</taxon>
        <taxon>Vertebrata</taxon>
        <taxon>Euteleostomi</taxon>
        <taxon>Archelosauria</taxon>
        <taxon>Archosauria</taxon>
        <taxon>Dinosauria</taxon>
        <taxon>Saurischia</taxon>
        <taxon>Theropoda</taxon>
        <taxon>Coelurosauria</taxon>
        <taxon>Aves</taxon>
        <taxon>Palaeognathae</taxon>
        <taxon>Apterygiformes</taxon>
        <taxon>Apterygidae</taxon>
        <taxon>Apteryx</taxon>
    </lineage>
</organism>
<keyword evidence="2 4" id="KW-0812">Transmembrane</keyword>
<name>A0ABM4FZW4_9AVES</name>
<feature type="transmembrane region" description="Helical" evidence="2">
    <location>
        <begin position="89"/>
        <end position="113"/>
    </location>
</feature>
<reference evidence="4" key="1">
    <citation type="submission" date="2025-08" db="UniProtKB">
        <authorList>
            <consortium name="RefSeq"/>
        </authorList>
    </citation>
    <scope>IDENTIFICATION</scope>
    <source>
        <tissue evidence="4">Blood</tissue>
    </source>
</reference>
<proteinExistence type="predicted"/>
<dbReference type="PANTHER" id="PTHR16236:SF0">
    <property type="entry name" value="TRANSMEMBRANE PROTEIN 160"/>
    <property type="match status" value="1"/>
</dbReference>
<keyword evidence="3" id="KW-1185">Reference proteome</keyword>
<dbReference type="RefSeq" id="XP_067170490.1">
    <property type="nucleotide sequence ID" value="XM_067314389.1"/>
</dbReference>